<dbReference type="AlphaFoldDB" id="T1KRT2"/>
<evidence type="ECO:0000313" key="2">
    <source>
        <dbReference type="Proteomes" id="UP000015104"/>
    </source>
</evidence>
<name>T1KRT2_TETUR</name>
<dbReference type="HOGENOM" id="CLU_2486233_0_0_1"/>
<dbReference type="EnsemblMetazoa" id="tetur19g00620.1">
    <property type="protein sequence ID" value="tetur19g00620.1"/>
    <property type="gene ID" value="tetur19g00620"/>
</dbReference>
<reference evidence="2" key="1">
    <citation type="submission" date="2011-08" db="EMBL/GenBank/DDBJ databases">
        <authorList>
            <person name="Rombauts S."/>
        </authorList>
    </citation>
    <scope>NUCLEOTIDE SEQUENCE</scope>
    <source>
        <strain evidence="2">London</strain>
    </source>
</reference>
<protein>
    <submittedName>
        <fullName evidence="1">Uncharacterized protein</fullName>
    </submittedName>
</protein>
<accession>T1KRT2</accession>
<reference evidence="1" key="2">
    <citation type="submission" date="2015-06" db="UniProtKB">
        <authorList>
            <consortium name="EnsemblMetazoa"/>
        </authorList>
    </citation>
    <scope>IDENTIFICATION</scope>
</reference>
<evidence type="ECO:0000313" key="1">
    <source>
        <dbReference type="EnsemblMetazoa" id="tetur19g00620.1"/>
    </source>
</evidence>
<sequence>MKMLHDHLHDDPDCKGDNGEICIVWKIQLWIDILSIKTVSLRNVTLTKHHFAFLTSPGNVRIYREMNNQKEWRGTSSENKESVAMLF</sequence>
<dbReference type="Proteomes" id="UP000015104">
    <property type="component" value="Unassembled WGS sequence"/>
</dbReference>
<proteinExistence type="predicted"/>
<organism evidence="1 2">
    <name type="scientific">Tetranychus urticae</name>
    <name type="common">Two-spotted spider mite</name>
    <dbReference type="NCBI Taxonomy" id="32264"/>
    <lineage>
        <taxon>Eukaryota</taxon>
        <taxon>Metazoa</taxon>
        <taxon>Ecdysozoa</taxon>
        <taxon>Arthropoda</taxon>
        <taxon>Chelicerata</taxon>
        <taxon>Arachnida</taxon>
        <taxon>Acari</taxon>
        <taxon>Acariformes</taxon>
        <taxon>Trombidiformes</taxon>
        <taxon>Prostigmata</taxon>
        <taxon>Eleutherengona</taxon>
        <taxon>Raphignathae</taxon>
        <taxon>Tetranychoidea</taxon>
        <taxon>Tetranychidae</taxon>
        <taxon>Tetranychus</taxon>
    </lineage>
</organism>
<dbReference type="EMBL" id="CAEY01000418">
    <property type="status" value="NOT_ANNOTATED_CDS"/>
    <property type="molecule type" value="Genomic_DNA"/>
</dbReference>
<keyword evidence="2" id="KW-1185">Reference proteome</keyword>